<evidence type="ECO:0000256" key="2">
    <source>
        <dbReference type="ARBA" id="ARBA00022604"/>
    </source>
</evidence>
<reference evidence="5" key="2">
    <citation type="submission" date="2023-04" db="EMBL/GenBank/DDBJ databases">
        <authorList>
            <person name="Bruccoleri R.E."/>
            <person name="Oakeley E.J."/>
            <person name="Faust A.-M."/>
            <person name="Dessus-Babus S."/>
            <person name="Altorfer M."/>
            <person name="Burckhardt D."/>
            <person name="Oertli M."/>
            <person name="Naumann U."/>
            <person name="Petersen F."/>
            <person name="Wong J."/>
        </authorList>
    </citation>
    <scope>NUCLEOTIDE SEQUENCE</scope>
    <source>
        <strain evidence="5">GSM-AAB239-AS_SAM_17_03QT</strain>
        <tissue evidence="5">Leaf</tissue>
    </source>
</reference>
<evidence type="ECO:0000313" key="5">
    <source>
        <dbReference type="EMBL" id="KAJ6796087.1"/>
    </source>
</evidence>
<dbReference type="Pfam" id="PF05266">
    <property type="entry name" value="DUF724"/>
    <property type="match status" value="1"/>
</dbReference>
<dbReference type="EMBL" id="JANAVB010041419">
    <property type="protein sequence ID" value="KAJ6796087.1"/>
    <property type="molecule type" value="Genomic_DNA"/>
</dbReference>
<evidence type="ECO:0000256" key="1">
    <source>
        <dbReference type="ARBA" id="ARBA00022448"/>
    </source>
</evidence>
<keyword evidence="6" id="KW-1185">Reference proteome</keyword>
<feature type="domain" description="Agenet" evidence="4">
    <location>
        <begin position="212"/>
        <end position="268"/>
    </location>
</feature>
<dbReference type="PANTHER" id="PTHR31917:SF147">
    <property type="entry name" value="AGENET DOMAIN-CONTAINING PROTEIN"/>
    <property type="match status" value="1"/>
</dbReference>
<dbReference type="PANTHER" id="PTHR31917">
    <property type="entry name" value="AGENET DOMAIN-CONTAINING PROTEIN-RELATED"/>
    <property type="match status" value="1"/>
</dbReference>
<evidence type="ECO:0000313" key="6">
    <source>
        <dbReference type="Proteomes" id="UP001140949"/>
    </source>
</evidence>
<feature type="compositionally biased region" description="Polar residues" evidence="3">
    <location>
        <begin position="545"/>
        <end position="555"/>
    </location>
</feature>
<feature type="domain" description="Agenet" evidence="4">
    <location>
        <begin position="3"/>
        <end position="62"/>
    </location>
</feature>
<gene>
    <name evidence="5" type="ORF">M6B38_221855</name>
</gene>
<feature type="domain" description="Agenet" evidence="4">
    <location>
        <begin position="69"/>
        <end position="128"/>
    </location>
</feature>
<organism evidence="5 6">
    <name type="scientific">Iris pallida</name>
    <name type="common">Sweet iris</name>
    <dbReference type="NCBI Taxonomy" id="29817"/>
    <lineage>
        <taxon>Eukaryota</taxon>
        <taxon>Viridiplantae</taxon>
        <taxon>Streptophyta</taxon>
        <taxon>Embryophyta</taxon>
        <taxon>Tracheophyta</taxon>
        <taxon>Spermatophyta</taxon>
        <taxon>Magnoliopsida</taxon>
        <taxon>Liliopsida</taxon>
        <taxon>Asparagales</taxon>
        <taxon>Iridaceae</taxon>
        <taxon>Iridoideae</taxon>
        <taxon>Irideae</taxon>
        <taxon>Iris</taxon>
    </lineage>
</organism>
<dbReference type="Pfam" id="PF05641">
    <property type="entry name" value="Agenet"/>
    <property type="match status" value="2"/>
</dbReference>
<dbReference type="SMART" id="SM00743">
    <property type="entry name" value="Agenet"/>
    <property type="match status" value="4"/>
</dbReference>
<feature type="domain" description="Agenet" evidence="4">
    <location>
        <begin position="142"/>
        <end position="209"/>
    </location>
</feature>
<dbReference type="InterPro" id="IPR007930">
    <property type="entry name" value="DUF724"/>
</dbReference>
<dbReference type="Gene3D" id="2.30.30.140">
    <property type="match status" value="1"/>
</dbReference>
<dbReference type="CDD" id="cd20406">
    <property type="entry name" value="Tudor_Agenet_AtDUF_rpt2_4"/>
    <property type="match status" value="1"/>
</dbReference>
<evidence type="ECO:0000256" key="3">
    <source>
        <dbReference type="SAM" id="MobiDB-lite"/>
    </source>
</evidence>
<protein>
    <recommendedName>
        <fullName evidence="4">Agenet domain-containing protein</fullName>
    </recommendedName>
</protein>
<keyword evidence="2" id="KW-0341">Growth regulation</keyword>
<reference evidence="5" key="1">
    <citation type="journal article" date="2023" name="GigaByte">
        <title>Genome assembly of the bearded iris, Iris pallida Lam.</title>
        <authorList>
            <person name="Bruccoleri R.E."/>
            <person name="Oakeley E.J."/>
            <person name="Faust A.M.E."/>
            <person name="Altorfer M."/>
            <person name="Dessus-Babus S."/>
            <person name="Burckhardt D."/>
            <person name="Oertli M."/>
            <person name="Naumann U."/>
            <person name="Petersen F."/>
            <person name="Wong J."/>
        </authorList>
    </citation>
    <scope>NUCLEOTIDE SEQUENCE</scope>
    <source>
        <strain evidence="5">GSM-AAB239-AS_SAM_17_03QT</strain>
    </source>
</reference>
<feature type="region of interest" description="Disordered" evidence="3">
    <location>
        <begin position="545"/>
        <end position="580"/>
    </location>
</feature>
<keyword evidence="1" id="KW-0813">Transport</keyword>
<dbReference type="InterPro" id="IPR008395">
    <property type="entry name" value="Agenet-like_dom"/>
</dbReference>
<dbReference type="Proteomes" id="UP001140949">
    <property type="component" value="Unassembled WGS sequence"/>
</dbReference>
<dbReference type="AlphaFoldDB" id="A0AAX6DW72"/>
<name>A0AAX6DW72_IRIPA</name>
<evidence type="ECO:0000259" key="4">
    <source>
        <dbReference type="SMART" id="SM00743"/>
    </source>
</evidence>
<dbReference type="CDD" id="cd20405">
    <property type="entry name" value="Tudor_Agenet_AtDUF_rpt1_3"/>
    <property type="match status" value="1"/>
</dbReference>
<dbReference type="InterPro" id="IPR014002">
    <property type="entry name" value="Agenet_dom_plant"/>
</dbReference>
<comment type="caution">
    <text evidence="5">The sequence shown here is derived from an EMBL/GenBank/DDBJ whole genome shotgun (WGS) entry which is preliminary data.</text>
</comment>
<sequence length="840" mass="93715">MAMTFPAGEPVEVRSADGAAWIEARVVRAFLLSRRYVVAYDNGTFNETFPAGRVRPRPSPSPAGAGAGAQFRRYQIVEVFSDGWWRAGVLFKVHAASEEWRYDVCFPEKREEWEFGSAEVRAKLDWVDGEWVPAEGKETAETLYGMGTLVEVASVNKKLPVAWYPAIVNFVVVENIFVVEYETLRSDNGSSLKEIVVSKDVRPYPPCAYRCKSFNLLDEVEALYGNGWWPGVIAKVNTGSRFNVKFLHWEEEIEFGFADLRLLYDWVDGQWVQASQDKSIKSQIFGGKKSDGHRQLFHASSSPHIYKVPVAVTPSSSDGDEARCKLPTYPRNLENKNSDILTYQSKLESPCKKSEKEATTDDNRRLLDFLVVDQGTNTSSGVNAEVDLSTVAIEVEPNFCIKALAEKHYSRSPSKTINMVSQLTATKSSSNILLGDVNDDSLIPEKSSQKSSLLHAPGSIIGLVDKAEGTLKPGAKLSGTKGFLRAAEWEQHEGVCPMVDGEWRIRLVSNQSQGDEGIGHLPVGEKRRKNSRPWKLTIVEPSLQGDSIRNQQDNQAVCEPPSEGLSTSHPEARTRRGTNSKGFEALDLLDSAIGSPDASLVETSLSGVQLSETGSETQNEVLLNNTVGPLAKRAPSKQASEPLPFEKRSSTWDLIESMEVFSRMPQQPHFCPLNQQCKELREGLAIGLMVTFSNSANSIALLRITDSRNKFDERLKVLLQLQAHGFDVEHIRSRITELLRMKDDLEHVMVKRSEMKAALTEKRKEREQLSGQIESVGKFAMEFEHTLSKIQDLRNSIAKQSMEKNSEVAKLQVDSRTVENALQSDENTFEVILSADWHTL</sequence>
<accession>A0AAX6DW72</accession>
<proteinExistence type="predicted"/>